<evidence type="ECO:0000256" key="1">
    <source>
        <dbReference type="SAM" id="Phobius"/>
    </source>
</evidence>
<accession>A0A6M3KG63</accession>
<dbReference type="EMBL" id="MT142440">
    <property type="protein sequence ID" value="QJA80882.1"/>
    <property type="molecule type" value="Genomic_DNA"/>
</dbReference>
<gene>
    <name evidence="2" type="ORF">MM415A00623_0002</name>
</gene>
<organism evidence="2">
    <name type="scientific">viral metagenome</name>
    <dbReference type="NCBI Taxonomy" id="1070528"/>
    <lineage>
        <taxon>unclassified sequences</taxon>
        <taxon>metagenomes</taxon>
        <taxon>organismal metagenomes</taxon>
    </lineage>
</organism>
<keyword evidence="1" id="KW-1133">Transmembrane helix</keyword>
<keyword evidence="1" id="KW-0472">Membrane</keyword>
<sequence>MASHGTIRLSCYLANGVDTLPFADISGYQGILPFFDIPAAYILLAIGCLAD</sequence>
<reference evidence="2" key="1">
    <citation type="submission" date="2020-03" db="EMBL/GenBank/DDBJ databases">
        <title>The deep terrestrial virosphere.</title>
        <authorList>
            <person name="Holmfeldt K."/>
            <person name="Nilsson E."/>
            <person name="Simone D."/>
            <person name="Lopez-Fernandez M."/>
            <person name="Wu X."/>
            <person name="de Brujin I."/>
            <person name="Lundin D."/>
            <person name="Andersson A."/>
            <person name="Bertilsson S."/>
            <person name="Dopson M."/>
        </authorList>
    </citation>
    <scope>NUCLEOTIDE SEQUENCE</scope>
    <source>
        <strain evidence="2">MM415A00623</strain>
    </source>
</reference>
<proteinExistence type="predicted"/>
<evidence type="ECO:0000313" key="2">
    <source>
        <dbReference type="EMBL" id="QJA80882.1"/>
    </source>
</evidence>
<keyword evidence="1" id="KW-0812">Transmembrane</keyword>
<feature type="transmembrane region" description="Helical" evidence="1">
    <location>
        <begin position="30"/>
        <end position="50"/>
    </location>
</feature>
<dbReference type="AlphaFoldDB" id="A0A6M3KG63"/>
<name>A0A6M3KG63_9ZZZZ</name>
<protein>
    <submittedName>
        <fullName evidence="2">Uncharacterized protein</fullName>
    </submittedName>
</protein>